<keyword evidence="1" id="KW-0472">Membrane</keyword>
<feature type="domain" description="Phosphatidic acid phosphatase type 2/haloperoxidase" evidence="2">
    <location>
        <begin position="58"/>
        <end position="170"/>
    </location>
</feature>
<comment type="caution">
    <text evidence="3">The sequence shown here is derived from an EMBL/GenBank/DDBJ whole genome shotgun (WGS) entry which is preliminary data.</text>
</comment>
<evidence type="ECO:0000313" key="3">
    <source>
        <dbReference type="EMBL" id="PIR41450.1"/>
    </source>
</evidence>
<accession>A0A2H0R4P9</accession>
<dbReference type="Proteomes" id="UP000230232">
    <property type="component" value="Unassembled WGS sequence"/>
</dbReference>
<dbReference type="SUPFAM" id="SSF48317">
    <property type="entry name" value="Acid phosphatase/Vanadium-dependent haloperoxidase"/>
    <property type="match status" value="1"/>
</dbReference>
<dbReference type="PANTHER" id="PTHR14969:SF13">
    <property type="entry name" value="AT30094P"/>
    <property type="match status" value="1"/>
</dbReference>
<feature type="transmembrane region" description="Helical" evidence="1">
    <location>
        <begin position="131"/>
        <end position="149"/>
    </location>
</feature>
<dbReference type="SMART" id="SM00014">
    <property type="entry name" value="acidPPc"/>
    <property type="match status" value="1"/>
</dbReference>
<evidence type="ECO:0000313" key="4">
    <source>
        <dbReference type="Proteomes" id="UP000230232"/>
    </source>
</evidence>
<dbReference type="InterPro" id="IPR036938">
    <property type="entry name" value="PAP2/HPO_sf"/>
</dbReference>
<organism evidence="3 4">
    <name type="scientific">Candidatus Yanofskybacteria bacterium CG10_big_fil_rev_8_21_14_0_10_46_23</name>
    <dbReference type="NCBI Taxonomy" id="1975098"/>
    <lineage>
        <taxon>Bacteria</taxon>
        <taxon>Candidatus Yanofskyibacteriota</taxon>
    </lineage>
</organism>
<dbReference type="EMBL" id="PCXO01000005">
    <property type="protein sequence ID" value="PIR41450.1"/>
    <property type="molecule type" value="Genomic_DNA"/>
</dbReference>
<evidence type="ECO:0000256" key="1">
    <source>
        <dbReference type="SAM" id="Phobius"/>
    </source>
</evidence>
<sequence length="183" mass="20457">MFTAVQAIDLKLFHLLNGLAGQSFFMDWLIIFFASHLEYGLGIAFLVFAWLHGATFKQRIYVFGVTVVSVIVANFGITKVIRTFYHRPRPLEALSITHLLTRTDASFPSGHATVFFALAMAIYLHNRKWGVWFFVGAILISLGRVTAGIHYPLDILGGAVIGMAVAAFIFHLAKRKKLLLVNF</sequence>
<dbReference type="Pfam" id="PF01569">
    <property type="entry name" value="PAP2"/>
    <property type="match status" value="1"/>
</dbReference>
<keyword evidence="1" id="KW-0812">Transmembrane</keyword>
<feature type="transmembrane region" description="Helical" evidence="1">
    <location>
        <begin position="105"/>
        <end position="124"/>
    </location>
</feature>
<feature type="transmembrane region" description="Helical" evidence="1">
    <location>
        <begin position="60"/>
        <end position="85"/>
    </location>
</feature>
<evidence type="ECO:0000259" key="2">
    <source>
        <dbReference type="SMART" id="SM00014"/>
    </source>
</evidence>
<proteinExistence type="predicted"/>
<protein>
    <recommendedName>
        <fullName evidence="2">Phosphatidic acid phosphatase type 2/haloperoxidase domain-containing protein</fullName>
    </recommendedName>
</protein>
<dbReference type="PANTHER" id="PTHR14969">
    <property type="entry name" value="SPHINGOSINE-1-PHOSPHATE PHOSPHOHYDROLASE"/>
    <property type="match status" value="1"/>
</dbReference>
<feature type="transmembrane region" description="Helical" evidence="1">
    <location>
        <begin position="155"/>
        <end position="173"/>
    </location>
</feature>
<dbReference type="AlphaFoldDB" id="A0A2H0R4P9"/>
<dbReference type="Gene3D" id="1.20.144.10">
    <property type="entry name" value="Phosphatidic acid phosphatase type 2/haloperoxidase"/>
    <property type="match status" value="1"/>
</dbReference>
<dbReference type="InterPro" id="IPR000326">
    <property type="entry name" value="PAP2/HPO"/>
</dbReference>
<reference evidence="3 4" key="1">
    <citation type="submission" date="2017-09" db="EMBL/GenBank/DDBJ databases">
        <title>Depth-based differentiation of microbial function through sediment-hosted aquifers and enrichment of novel symbionts in the deep terrestrial subsurface.</title>
        <authorList>
            <person name="Probst A.J."/>
            <person name="Ladd B."/>
            <person name="Jarett J.K."/>
            <person name="Geller-Mcgrath D.E."/>
            <person name="Sieber C.M."/>
            <person name="Emerson J.B."/>
            <person name="Anantharaman K."/>
            <person name="Thomas B.C."/>
            <person name="Malmstrom R."/>
            <person name="Stieglmeier M."/>
            <person name="Klingl A."/>
            <person name="Woyke T."/>
            <person name="Ryan C.M."/>
            <person name="Banfield J.F."/>
        </authorList>
    </citation>
    <scope>NUCLEOTIDE SEQUENCE [LARGE SCALE GENOMIC DNA]</scope>
    <source>
        <strain evidence="3">CG10_big_fil_rev_8_21_14_0_10_46_23</strain>
    </source>
</reference>
<gene>
    <name evidence="3" type="ORF">COV31_01075</name>
</gene>
<name>A0A2H0R4P9_9BACT</name>
<feature type="transmembrane region" description="Helical" evidence="1">
    <location>
        <begin position="28"/>
        <end position="51"/>
    </location>
</feature>
<keyword evidence="1" id="KW-1133">Transmembrane helix</keyword>